<dbReference type="SUPFAM" id="SSF56059">
    <property type="entry name" value="Glutathione synthetase ATP-binding domain-like"/>
    <property type="match status" value="1"/>
</dbReference>
<accession>A0A1F6CM79</accession>
<name>A0A1F6CM79_9BACT</name>
<evidence type="ECO:0000256" key="1">
    <source>
        <dbReference type="SAM" id="MobiDB-lite"/>
    </source>
</evidence>
<dbReference type="STRING" id="1798482.A2763_01085"/>
<dbReference type="InterPro" id="IPR013815">
    <property type="entry name" value="ATP_grasp_subdomain_1"/>
</dbReference>
<proteinExistence type="predicted"/>
<reference evidence="2 3" key="1">
    <citation type="journal article" date="2016" name="Nat. Commun.">
        <title>Thousands of microbial genomes shed light on interconnected biogeochemical processes in an aquifer system.</title>
        <authorList>
            <person name="Anantharaman K."/>
            <person name="Brown C.T."/>
            <person name="Hug L.A."/>
            <person name="Sharon I."/>
            <person name="Castelle C.J."/>
            <person name="Probst A.J."/>
            <person name="Thomas B.C."/>
            <person name="Singh A."/>
            <person name="Wilkins M.J."/>
            <person name="Karaoz U."/>
            <person name="Brodie E.L."/>
            <person name="Williams K.H."/>
            <person name="Hubbard S.S."/>
            <person name="Banfield J.F."/>
        </authorList>
    </citation>
    <scope>NUCLEOTIDE SEQUENCE [LARGE SCALE GENOMIC DNA]</scope>
</reference>
<evidence type="ECO:0000313" key="2">
    <source>
        <dbReference type="EMBL" id="OGG50120.1"/>
    </source>
</evidence>
<dbReference type="EMBL" id="MFKV01000019">
    <property type="protein sequence ID" value="OGG50120.1"/>
    <property type="molecule type" value="Genomic_DNA"/>
</dbReference>
<sequence length="107" mass="11923">MEGSNIPEEFQRRVKPLSQAERQKQDKSAFVGSFDEAKNVVSDRGFDYPIIVVPQGMEAGGHMYVATNQDDLEKFVPQAFEDSLHGNIHVISRRGSTLKSGKQPFIG</sequence>
<gene>
    <name evidence="2" type="ORF">A2763_01085</name>
</gene>
<dbReference type="GO" id="GO:0005524">
    <property type="term" value="F:ATP binding"/>
    <property type="evidence" value="ECO:0007669"/>
    <property type="project" value="InterPro"/>
</dbReference>
<dbReference type="Gene3D" id="3.30.1490.20">
    <property type="entry name" value="ATP-grasp fold, A domain"/>
    <property type="match status" value="1"/>
</dbReference>
<evidence type="ECO:0000313" key="3">
    <source>
        <dbReference type="Proteomes" id="UP000178370"/>
    </source>
</evidence>
<dbReference type="AlphaFoldDB" id="A0A1F6CM79"/>
<comment type="caution">
    <text evidence="2">The sequence shown here is derived from an EMBL/GenBank/DDBJ whole genome shotgun (WGS) entry which is preliminary data.</text>
</comment>
<protein>
    <submittedName>
        <fullName evidence="2">Uncharacterized protein</fullName>
    </submittedName>
</protein>
<organism evidence="2 3">
    <name type="scientific">Candidatus Kaiserbacteria bacterium RIFCSPHIGHO2_01_FULL_54_36</name>
    <dbReference type="NCBI Taxonomy" id="1798482"/>
    <lineage>
        <taxon>Bacteria</taxon>
        <taxon>Candidatus Kaiseribacteriota</taxon>
    </lineage>
</organism>
<feature type="region of interest" description="Disordered" evidence="1">
    <location>
        <begin position="1"/>
        <end position="29"/>
    </location>
</feature>
<dbReference type="Proteomes" id="UP000178370">
    <property type="component" value="Unassembled WGS sequence"/>
</dbReference>